<evidence type="ECO:0000256" key="1">
    <source>
        <dbReference type="SAM" id="Phobius"/>
    </source>
</evidence>
<sequence length="88" mass="9734">MSINIQEVVPYTEAAVEAKLPKTLHDWQAAATSSIKNISDHSKHFQSFFQRWSNMGIILSLTVSLLNALLAAHVQPASYLCHLVSGTR</sequence>
<dbReference type="HOGENOM" id="CLU_2470731_0_0_1"/>
<keyword evidence="1" id="KW-0472">Membrane</keyword>
<protein>
    <submittedName>
        <fullName evidence="2">Uncharacterized protein</fullName>
    </submittedName>
</protein>
<keyword evidence="1" id="KW-0812">Transmembrane</keyword>
<feature type="transmembrane region" description="Helical" evidence="1">
    <location>
        <begin position="52"/>
        <end position="74"/>
    </location>
</feature>
<organism evidence="2 3">
    <name type="scientific">Tulasnella calospora MUT 4182</name>
    <dbReference type="NCBI Taxonomy" id="1051891"/>
    <lineage>
        <taxon>Eukaryota</taxon>
        <taxon>Fungi</taxon>
        <taxon>Dikarya</taxon>
        <taxon>Basidiomycota</taxon>
        <taxon>Agaricomycotina</taxon>
        <taxon>Agaricomycetes</taxon>
        <taxon>Cantharellales</taxon>
        <taxon>Tulasnellaceae</taxon>
        <taxon>Tulasnella</taxon>
    </lineage>
</organism>
<proteinExistence type="predicted"/>
<evidence type="ECO:0000313" key="2">
    <source>
        <dbReference type="EMBL" id="KIO30346.1"/>
    </source>
</evidence>
<gene>
    <name evidence="2" type="ORF">M407DRAFT_155486</name>
</gene>
<accession>A0A0C3QPS7</accession>
<dbReference type="Proteomes" id="UP000054248">
    <property type="component" value="Unassembled WGS sequence"/>
</dbReference>
<reference evidence="2 3" key="1">
    <citation type="submission" date="2014-04" db="EMBL/GenBank/DDBJ databases">
        <authorList>
            <consortium name="DOE Joint Genome Institute"/>
            <person name="Kuo A."/>
            <person name="Girlanda M."/>
            <person name="Perotto S."/>
            <person name="Kohler A."/>
            <person name="Nagy L.G."/>
            <person name="Floudas D."/>
            <person name="Copeland A."/>
            <person name="Barry K.W."/>
            <person name="Cichocki N."/>
            <person name="Veneault-Fourrey C."/>
            <person name="LaButti K."/>
            <person name="Lindquist E.A."/>
            <person name="Lipzen A."/>
            <person name="Lundell T."/>
            <person name="Morin E."/>
            <person name="Murat C."/>
            <person name="Sun H."/>
            <person name="Tunlid A."/>
            <person name="Henrissat B."/>
            <person name="Grigoriev I.V."/>
            <person name="Hibbett D.S."/>
            <person name="Martin F."/>
            <person name="Nordberg H.P."/>
            <person name="Cantor M.N."/>
            <person name="Hua S.X."/>
        </authorList>
    </citation>
    <scope>NUCLEOTIDE SEQUENCE [LARGE SCALE GENOMIC DNA]</scope>
    <source>
        <strain evidence="2 3">MUT 4182</strain>
    </source>
</reference>
<dbReference type="AlphaFoldDB" id="A0A0C3QPS7"/>
<name>A0A0C3QPS7_9AGAM</name>
<dbReference type="EMBL" id="KN822973">
    <property type="protein sequence ID" value="KIO30346.1"/>
    <property type="molecule type" value="Genomic_DNA"/>
</dbReference>
<evidence type="ECO:0000313" key="3">
    <source>
        <dbReference type="Proteomes" id="UP000054248"/>
    </source>
</evidence>
<keyword evidence="1" id="KW-1133">Transmembrane helix</keyword>
<reference evidence="3" key="2">
    <citation type="submission" date="2015-01" db="EMBL/GenBank/DDBJ databases">
        <title>Evolutionary Origins and Diversification of the Mycorrhizal Mutualists.</title>
        <authorList>
            <consortium name="DOE Joint Genome Institute"/>
            <consortium name="Mycorrhizal Genomics Consortium"/>
            <person name="Kohler A."/>
            <person name="Kuo A."/>
            <person name="Nagy L.G."/>
            <person name="Floudas D."/>
            <person name="Copeland A."/>
            <person name="Barry K.W."/>
            <person name="Cichocki N."/>
            <person name="Veneault-Fourrey C."/>
            <person name="LaButti K."/>
            <person name="Lindquist E.A."/>
            <person name="Lipzen A."/>
            <person name="Lundell T."/>
            <person name="Morin E."/>
            <person name="Murat C."/>
            <person name="Riley R."/>
            <person name="Ohm R."/>
            <person name="Sun H."/>
            <person name="Tunlid A."/>
            <person name="Henrissat B."/>
            <person name="Grigoriev I.V."/>
            <person name="Hibbett D.S."/>
            <person name="Martin F."/>
        </authorList>
    </citation>
    <scope>NUCLEOTIDE SEQUENCE [LARGE SCALE GENOMIC DNA]</scope>
    <source>
        <strain evidence="3">MUT 4182</strain>
    </source>
</reference>
<keyword evidence="3" id="KW-1185">Reference proteome</keyword>